<dbReference type="PANTHER" id="PTHR47683:SF4">
    <property type="entry name" value="PSEUDOURIDINE SYNTHASE"/>
    <property type="match status" value="1"/>
</dbReference>
<accession>A0A1H2STB9</accession>
<dbReference type="CDD" id="cd02553">
    <property type="entry name" value="PseudoU_synth_RsuA"/>
    <property type="match status" value="1"/>
</dbReference>
<evidence type="ECO:0000256" key="4">
    <source>
        <dbReference type="ARBA" id="ARBA00036749"/>
    </source>
</evidence>
<dbReference type="Pfam" id="PF00849">
    <property type="entry name" value="PseudoU_synth_2"/>
    <property type="match status" value="1"/>
</dbReference>
<dbReference type="InterPro" id="IPR000748">
    <property type="entry name" value="PsdUridine_synth_RsuA/RluB/E/F"/>
</dbReference>
<evidence type="ECO:0000313" key="10">
    <source>
        <dbReference type="EMBL" id="SDW34705.1"/>
    </source>
</evidence>
<dbReference type="AlphaFoldDB" id="A0A1H2STB9"/>
<dbReference type="Gene3D" id="3.30.70.580">
    <property type="entry name" value="Pseudouridine synthase I, catalytic domain, N-terminal subdomain"/>
    <property type="match status" value="1"/>
</dbReference>
<keyword evidence="11" id="KW-1185">Reference proteome</keyword>
<dbReference type="PROSITE" id="PS01149">
    <property type="entry name" value="PSI_RSU"/>
    <property type="match status" value="1"/>
</dbReference>
<evidence type="ECO:0000259" key="9">
    <source>
        <dbReference type="Pfam" id="PF00849"/>
    </source>
</evidence>
<dbReference type="Proteomes" id="UP000199675">
    <property type="component" value="Unassembled WGS sequence"/>
</dbReference>
<dbReference type="SUPFAM" id="SSF55120">
    <property type="entry name" value="Pseudouridine synthase"/>
    <property type="match status" value="1"/>
</dbReference>
<proteinExistence type="inferred from homology"/>
<dbReference type="InterPro" id="IPR018496">
    <property type="entry name" value="PsdUridine_synth_RsuA/RluB_CS"/>
</dbReference>
<dbReference type="Gene3D" id="3.10.290.10">
    <property type="entry name" value="RNA-binding S4 domain"/>
    <property type="match status" value="1"/>
</dbReference>
<dbReference type="RefSeq" id="WP_091811586.1">
    <property type="nucleotide sequence ID" value="NZ_FNNE01000002.1"/>
</dbReference>
<evidence type="ECO:0000256" key="3">
    <source>
        <dbReference type="ARBA" id="ARBA00023235"/>
    </source>
</evidence>
<dbReference type="InterPro" id="IPR050343">
    <property type="entry name" value="RsuA_PseudoU_synthase"/>
</dbReference>
<gene>
    <name evidence="10" type="ORF">SAMN04487960_102226</name>
</gene>
<dbReference type="GO" id="GO:0005829">
    <property type="term" value="C:cytosol"/>
    <property type="evidence" value="ECO:0007669"/>
    <property type="project" value="UniProtKB-ARBA"/>
</dbReference>
<name>A0A1H2STB9_9GAMM</name>
<evidence type="ECO:0000256" key="2">
    <source>
        <dbReference type="ARBA" id="ARBA00022884"/>
    </source>
</evidence>
<dbReference type="GO" id="GO:0000455">
    <property type="term" value="P:enzyme-directed rRNA pseudouridine synthesis"/>
    <property type="evidence" value="ECO:0007669"/>
    <property type="project" value="UniProtKB-ARBA"/>
</dbReference>
<keyword evidence="3 7" id="KW-0413">Isomerase</keyword>
<feature type="domain" description="Pseudouridine synthase RsuA/RluA-like" evidence="9">
    <location>
        <begin position="60"/>
        <end position="191"/>
    </location>
</feature>
<keyword evidence="2 6" id="KW-0694">RNA-binding</keyword>
<dbReference type="FunFam" id="3.30.70.1560:FF:000001">
    <property type="entry name" value="Pseudouridine synthase"/>
    <property type="match status" value="1"/>
</dbReference>
<evidence type="ECO:0000256" key="8">
    <source>
        <dbReference type="SAM" id="MobiDB-lite"/>
    </source>
</evidence>
<organism evidence="10 11">
    <name type="scientific">Marinobacter mobilis</name>
    <dbReference type="NCBI Taxonomy" id="488533"/>
    <lineage>
        <taxon>Bacteria</taxon>
        <taxon>Pseudomonadati</taxon>
        <taxon>Pseudomonadota</taxon>
        <taxon>Gammaproteobacteria</taxon>
        <taxon>Pseudomonadales</taxon>
        <taxon>Marinobacteraceae</taxon>
        <taxon>Marinobacter</taxon>
    </lineage>
</organism>
<dbReference type="SUPFAM" id="SSF55174">
    <property type="entry name" value="Alpha-L RNA-binding motif"/>
    <property type="match status" value="1"/>
</dbReference>
<dbReference type="GO" id="GO:0003723">
    <property type="term" value="F:RNA binding"/>
    <property type="evidence" value="ECO:0007669"/>
    <property type="project" value="UniProtKB-KW"/>
</dbReference>
<dbReference type="InterPro" id="IPR042092">
    <property type="entry name" value="PsdUridine_s_RsuA/RluB/E/F_cat"/>
</dbReference>
<dbReference type="STRING" id="488533.SAMN04487960_102226"/>
<dbReference type="InterPro" id="IPR020094">
    <property type="entry name" value="TruA/RsuA/RluB/E/F_N"/>
</dbReference>
<dbReference type="PANTHER" id="PTHR47683">
    <property type="entry name" value="PSEUDOURIDINE SYNTHASE FAMILY PROTEIN-RELATED"/>
    <property type="match status" value="1"/>
</dbReference>
<dbReference type="EMBL" id="FNNE01000002">
    <property type="protein sequence ID" value="SDW34705.1"/>
    <property type="molecule type" value="Genomic_DNA"/>
</dbReference>
<dbReference type="GO" id="GO:0160136">
    <property type="term" value="F:16S rRNA pseudouridine(516) synthase activity"/>
    <property type="evidence" value="ECO:0007669"/>
    <property type="project" value="UniProtKB-EC"/>
</dbReference>
<dbReference type="OrthoDB" id="9807213at2"/>
<evidence type="ECO:0000256" key="6">
    <source>
        <dbReference type="PROSITE-ProRule" id="PRU00182"/>
    </source>
</evidence>
<dbReference type="InterPro" id="IPR020103">
    <property type="entry name" value="PsdUridine_synth_cat_dom_sf"/>
</dbReference>
<evidence type="ECO:0000256" key="1">
    <source>
        <dbReference type="ARBA" id="ARBA00008348"/>
    </source>
</evidence>
<protein>
    <recommendedName>
        <fullName evidence="7">Pseudouridine synthase</fullName>
        <ecNumber evidence="7">5.4.99.-</ecNumber>
    </recommendedName>
</protein>
<evidence type="ECO:0000256" key="5">
    <source>
        <dbReference type="ARBA" id="ARBA00037590"/>
    </source>
</evidence>
<dbReference type="NCBIfam" id="TIGR00093">
    <property type="entry name" value="pseudouridine synthase"/>
    <property type="match status" value="1"/>
</dbReference>
<comment type="catalytic activity">
    <reaction evidence="4">
        <text>uridine(516) in 16S rRNA = pseudouridine(516) in 16S rRNA</text>
        <dbReference type="Rhea" id="RHEA:38867"/>
        <dbReference type="Rhea" id="RHEA-COMP:10089"/>
        <dbReference type="Rhea" id="RHEA-COMP:10090"/>
        <dbReference type="ChEBI" id="CHEBI:65314"/>
        <dbReference type="ChEBI" id="CHEBI:65315"/>
        <dbReference type="EC" id="5.4.99.19"/>
    </reaction>
</comment>
<evidence type="ECO:0000256" key="7">
    <source>
        <dbReference type="RuleBase" id="RU003887"/>
    </source>
</evidence>
<dbReference type="InterPro" id="IPR006145">
    <property type="entry name" value="PsdUridine_synth_RsuA/RluA"/>
</dbReference>
<dbReference type="PROSITE" id="PS50889">
    <property type="entry name" value="S4"/>
    <property type="match status" value="1"/>
</dbReference>
<dbReference type="EC" id="5.4.99.-" evidence="7"/>
<evidence type="ECO:0000313" key="11">
    <source>
        <dbReference type="Proteomes" id="UP000199675"/>
    </source>
</evidence>
<feature type="region of interest" description="Disordered" evidence="8">
    <location>
        <begin position="210"/>
        <end position="233"/>
    </location>
</feature>
<dbReference type="InterPro" id="IPR036986">
    <property type="entry name" value="S4_RNA-bd_sf"/>
</dbReference>
<dbReference type="Gene3D" id="3.30.70.1560">
    <property type="entry name" value="Alpha-L RNA-binding motif"/>
    <property type="match status" value="1"/>
</dbReference>
<sequence>MRLERFISKHTEHSHKTARLLVASGRVCVEGEVCRNLKQEIHQFHTVSLDDQVLQHRQAHYLMLHKPSGYLSATSDPVHPTVMELIAPELRPHLHIGGRLDRASSGLLILTNDGLWSRQLTDPQRKSPKVYRVTTAYPICPDTPDRFARGIDLKPENLTTSPADLELLAPNEVRLTIYEGRYHQIKRMFAAVGNRVIRLHREQMGAINLDPTLAPGGSRSLTQHEIASISPRL</sequence>
<comment type="similarity">
    <text evidence="1 7">Belongs to the pseudouridine synthase RsuA family.</text>
</comment>
<reference evidence="10 11" key="1">
    <citation type="submission" date="2016-10" db="EMBL/GenBank/DDBJ databases">
        <authorList>
            <person name="de Groot N.N."/>
        </authorList>
    </citation>
    <scope>NUCLEOTIDE SEQUENCE [LARGE SCALE GENOMIC DNA]</scope>
    <source>
        <strain evidence="10 11">CGMCC 1.7059</strain>
    </source>
</reference>
<comment type="function">
    <text evidence="5">Responsible for synthesis of pseudouridine from uracil-516 in 16S ribosomal RNA.</text>
</comment>